<dbReference type="InterPro" id="IPR001646">
    <property type="entry name" value="5peptide_repeat"/>
</dbReference>
<dbReference type="RefSeq" id="WP_379706122.1">
    <property type="nucleotide sequence ID" value="NZ_JBHSCZ010000001.1"/>
</dbReference>
<keyword evidence="2" id="KW-1185">Reference proteome</keyword>
<accession>A0ABV8QPL8</accession>
<proteinExistence type="predicted"/>
<dbReference type="Gene3D" id="2.160.20.80">
    <property type="entry name" value="E3 ubiquitin-protein ligase SopA"/>
    <property type="match status" value="1"/>
</dbReference>
<dbReference type="Pfam" id="PF00805">
    <property type="entry name" value="Pentapeptide"/>
    <property type="match status" value="1"/>
</dbReference>
<gene>
    <name evidence="1" type="ORF">ACFOWM_01585</name>
</gene>
<comment type="caution">
    <text evidence="1">The sequence shown here is derived from an EMBL/GenBank/DDBJ whole genome shotgun (WGS) entry which is preliminary data.</text>
</comment>
<sequence>MNHIIIEDEQFESIDFTVTPFQVTTYENCQFVHCNFMGVDVQYTKWVDCTFTHCNFSMSNIANSFLVNAHFIDCKLLGLRFDYCNPFNLSFRFQHCNLSQSTFFKVKMKLTEFTNCILHEVDFTEADLTKASFHDTDLAGAVFDQTRLNAANFSTAINFNINPLHNSIKKAVFTMPSVVGLLNHFDIVVK</sequence>
<dbReference type="EMBL" id="JBHSCZ010000001">
    <property type="protein sequence ID" value="MFC4261557.1"/>
    <property type="molecule type" value="Genomic_DNA"/>
</dbReference>
<dbReference type="Proteomes" id="UP001595907">
    <property type="component" value="Unassembled WGS sequence"/>
</dbReference>
<protein>
    <submittedName>
        <fullName evidence="1">Pentapeptide repeat-containing protein</fullName>
    </submittedName>
</protein>
<evidence type="ECO:0000313" key="2">
    <source>
        <dbReference type="Proteomes" id="UP001595907"/>
    </source>
</evidence>
<dbReference type="PANTHER" id="PTHR42999">
    <property type="entry name" value="ANTIBIOTIC RESISTANCE PROTEIN MCBG"/>
    <property type="match status" value="1"/>
</dbReference>
<dbReference type="InterPro" id="IPR052949">
    <property type="entry name" value="PA_immunity-related"/>
</dbReference>
<dbReference type="SUPFAM" id="SSF141571">
    <property type="entry name" value="Pentapeptide repeat-like"/>
    <property type="match status" value="1"/>
</dbReference>
<name>A0ABV8QPL8_9BACT</name>
<dbReference type="PANTHER" id="PTHR42999:SF1">
    <property type="entry name" value="PENTAPEPTIDE REPEAT-CONTAINING PROTEIN"/>
    <property type="match status" value="1"/>
</dbReference>
<evidence type="ECO:0000313" key="1">
    <source>
        <dbReference type="EMBL" id="MFC4261557.1"/>
    </source>
</evidence>
<organism evidence="1 2">
    <name type="scientific">Ferruginibacter yonginensis</name>
    <dbReference type="NCBI Taxonomy" id="1310416"/>
    <lineage>
        <taxon>Bacteria</taxon>
        <taxon>Pseudomonadati</taxon>
        <taxon>Bacteroidota</taxon>
        <taxon>Chitinophagia</taxon>
        <taxon>Chitinophagales</taxon>
        <taxon>Chitinophagaceae</taxon>
        <taxon>Ferruginibacter</taxon>
    </lineage>
</organism>
<reference evidence="2" key="1">
    <citation type="journal article" date="2019" name="Int. J. Syst. Evol. Microbiol.">
        <title>The Global Catalogue of Microorganisms (GCM) 10K type strain sequencing project: providing services to taxonomists for standard genome sequencing and annotation.</title>
        <authorList>
            <consortium name="The Broad Institute Genomics Platform"/>
            <consortium name="The Broad Institute Genome Sequencing Center for Infectious Disease"/>
            <person name="Wu L."/>
            <person name="Ma J."/>
        </authorList>
    </citation>
    <scope>NUCLEOTIDE SEQUENCE [LARGE SCALE GENOMIC DNA]</scope>
    <source>
        <strain evidence="2">CECT 8289</strain>
    </source>
</reference>
<dbReference type="Pfam" id="PF13599">
    <property type="entry name" value="Pentapeptide_4"/>
    <property type="match status" value="1"/>
</dbReference>